<evidence type="ECO:0000313" key="1">
    <source>
        <dbReference type="EMBL" id="AQQ52583.1"/>
    </source>
</evidence>
<keyword evidence="2" id="KW-1185">Reference proteome</keyword>
<reference evidence="1 2" key="1">
    <citation type="submission" date="2017-02" db="EMBL/GenBank/DDBJ databases">
        <title>The complete genomic sequence of a novel cold adapted crude oil-degrading bacterium Planococcus qaidamina Y42.</title>
        <authorList>
            <person name="Yang R."/>
        </authorList>
    </citation>
    <scope>NUCLEOTIDE SEQUENCE [LARGE SCALE GENOMIC DNA]</scope>
    <source>
        <strain evidence="1 2">Y42</strain>
    </source>
</reference>
<sequence>MSRRKKLSLHYFMSINTLMLEPYMDGHRIFTRVIEDRSEFIAQDSPYGIISKTCGFYGGSLRQAIRYSQDAIGIPHKPPIIIGHEYGSPCVFFPISSPMRKDTTWFAFHGITFFEASDVPGSSIVHLANGLAVPVDVSIQSLTRQYVYSSFLIKYFEESRKSLRQQMFISDPSSVQRKYFTD</sequence>
<organism evidence="1 2">
    <name type="scientific">Planococcus lenghuensis</name>
    <dbReference type="NCBI Taxonomy" id="2213202"/>
    <lineage>
        <taxon>Bacteria</taxon>
        <taxon>Bacillati</taxon>
        <taxon>Bacillota</taxon>
        <taxon>Bacilli</taxon>
        <taxon>Bacillales</taxon>
        <taxon>Caryophanaceae</taxon>
        <taxon>Planococcus</taxon>
    </lineage>
</organism>
<dbReference type="EMBL" id="CP019640">
    <property type="protein sequence ID" value="AQQ52583.1"/>
    <property type="molecule type" value="Genomic_DNA"/>
</dbReference>
<proteinExistence type="predicted"/>
<evidence type="ECO:0008006" key="3">
    <source>
        <dbReference type="Google" id="ProtNLM"/>
    </source>
</evidence>
<protein>
    <recommendedName>
        <fullName evidence="3">Competence protein</fullName>
    </recommendedName>
</protein>
<accession>A0A1Q2KWQ9</accession>
<dbReference type="Proteomes" id="UP000188184">
    <property type="component" value="Chromosome"/>
</dbReference>
<dbReference type="AlphaFoldDB" id="A0A1Q2KWQ9"/>
<dbReference type="InterPro" id="IPR010461">
    <property type="entry name" value="ComK"/>
</dbReference>
<name>A0A1Q2KWQ9_9BACL</name>
<gene>
    <name evidence="1" type="ORF">B0X71_05385</name>
</gene>
<dbReference type="GO" id="GO:0030420">
    <property type="term" value="P:establishment of competence for transformation"/>
    <property type="evidence" value="ECO:0007669"/>
    <property type="project" value="InterPro"/>
</dbReference>
<dbReference type="RefSeq" id="WP_198038689.1">
    <property type="nucleotide sequence ID" value="NZ_CP019640.1"/>
</dbReference>
<dbReference type="KEGG" id="pmar:B0X71_05385"/>
<evidence type="ECO:0000313" key="2">
    <source>
        <dbReference type="Proteomes" id="UP000188184"/>
    </source>
</evidence>
<dbReference type="Pfam" id="PF06338">
    <property type="entry name" value="ComK"/>
    <property type="match status" value="1"/>
</dbReference>